<evidence type="ECO:0000313" key="1">
    <source>
        <dbReference type="EMBL" id="KAI3758044.1"/>
    </source>
</evidence>
<keyword evidence="2" id="KW-1185">Reference proteome</keyword>
<organism evidence="1 2">
    <name type="scientific">Arctium lappa</name>
    <name type="common">Greater burdock</name>
    <name type="synonym">Lappa major</name>
    <dbReference type="NCBI Taxonomy" id="4217"/>
    <lineage>
        <taxon>Eukaryota</taxon>
        <taxon>Viridiplantae</taxon>
        <taxon>Streptophyta</taxon>
        <taxon>Embryophyta</taxon>
        <taxon>Tracheophyta</taxon>
        <taxon>Spermatophyta</taxon>
        <taxon>Magnoliopsida</taxon>
        <taxon>eudicotyledons</taxon>
        <taxon>Gunneridae</taxon>
        <taxon>Pentapetalae</taxon>
        <taxon>asterids</taxon>
        <taxon>campanulids</taxon>
        <taxon>Asterales</taxon>
        <taxon>Asteraceae</taxon>
        <taxon>Carduoideae</taxon>
        <taxon>Cardueae</taxon>
        <taxon>Arctiinae</taxon>
        <taxon>Arctium</taxon>
    </lineage>
</organism>
<gene>
    <name evidence="1" type="ORF">L6452_05591</name>
</gene>
<dbReference type="EMBL" id="CM042048">
    <property type="protein sequence ID" value="KAI3758044.1"/>
    <property type="molecule type" value="Genomic_DNA"/>
</dbReference>
<dbReference type="Proteomes" id="UP001055879">
    <property type="component" value="Linkage Group LG02"/>
</dbReference>
<reference evidence="1 2" key="2">
    <citation type="journal article" date="2022" name="Mol. Ecol. Resour.">
        <title>The genomes of chicory, endive, great burdock and yacon provide insights into Asteraceae paleo-polyploidization history and plant inulin production.</title>
        <authorList>
            <person name="Fan W."/>
            <person name="Wang S."/>
            <person name="Wang H."/>
            <person name="Wang A."/>
            <person name="Jiang F."/>
            <person name="Liu H."/>
            <person name="Zhao H."/>
            <person name="Xu D."/>
            <person name="Zhang Y."/>
        </authorList>
    </citation>
    <scope>NUCLEOTIDE SEQUENCE [LARGE SCALE GENOMIC DNA]</scope>
    <source>
        <strain evidence="2">cv. Niubang</strain>
    </source>
</reference>
<sequence>MDNAEASVTSTATRTWHDFLERMRQPSATEFVKSIKSFIVSFSNNAPDPERDSVSIQEFLGNMEAAFRAHPLWAGRTEEELDNAGEGLEKYIMTKLFNRVFASHPDDVKIDNELHQKSVMIQHFIRPEHLEIPQMYENETSWLLAQKELQKINVYKSPRDKLACILNCCKIISNLLLNAAINADQNPPGADDFLPVLIYVTIKANPPQLHSNLSYIQRYRCKSRLVGESAYIFTNMLSAESFILSINAESLSMDETEFVKNMESAQLISGISSETQSETVSDSKLKEVPSVSDLENKGAAVIVAEENISEKFENFPYLYSKAEDLTIGDVGELLNGYKQLVFKYVCLAKGLGVPVRWHLDQETRIGGDSASDVGKTGGGGEGLGVPARLSVEIGGGSGVSLEGKGSIEFDGDVVGGPEPPLRSSEAITGGGTVDAPETKGDVVVVEDVRVEGGRNDGESTVAGKLFPK</sequence>
<evidence type="ECO:0000313" key="2">
    <source>
        <dbReference type="Proteomes" id="UP001055879"/>
    </source>
</evidence>
<comment type="caution">
    <text evidence="1">The sequence shown here is derived from an EMBL/GenBank/DDBJ whole genome shotgun (WGS) entry which is preliminary data.</text>
</comment>
<protein>
    <submittedName>
        <fullName evidence="1">Uncharacterized protein</fullName>
    </submittedName>
</protein>
<proteinExistence type="predicted"/>
<reference evidence="2" key="1">
    <citation type="journal article" date="2022" name="Mol. Ecol. Resour.">
        <title>The genomes of chicory, endive, great burdock and yacon provide insights into Asteraceae palaeo-polyploidization history and plant inulin production.</title>
        <authorList>
            <person name="Fan W."/>
            <person name="Wang S."/>
            <person name="Wang H."/>
            <person name="Wang A."/>
            <person name="Jiang F."/>
            <person name="Liu H."/>
            <person name="Zhao H."/>
            <person name="Xu D."/>
            <person name="Zhang Y."/>
        </authorList>
    </citation>
    <scope>NUCLEOTIDE SEQUENCE [LARGE SCALE GENOMIC DNA]</scope>
    <source>
        <strain evidence="2">cv. Niubang</strain>
    </source>
</reference>
<accession>A0ACB9EGH8</accession>
<name>A0ACB9EGH8_ARCLA</name>